<feature type="compositionally biased region" description="Basic residues" evidence="1">
    <location>
        <begin position="124"/>
        <end position="134"/>
    </location>
</feature>
<feature type="region of interest" description="Disordered" evidence="1">
    <location>
        <begin position="124"/>
        <end position="173"/>
    </location>
</feature>
<feature type="region of interest" description="Disordered" evidence="1">
    <location>
        <begin position="187"/>
        <end position="289"/>
    </location>
</feature>
<feature type="compositionally biased region" description="Basic and acidic residues" evidence="1">
    <location>
        <begin position="338"/>
        <end position="356"/>
    </location>
</feature>
<dbReference type="AlphaFoldDB" id="A0A6J4S1S5"/>
<feature type="compositionally biased region" description="Basic residues" evidence="1">
    <location>
        <begin position="486"/>
        <end position="501"/>
    </location>
</feature>
<reference evidence="2" key="1">
    <citation type="submission" date="2020-02" db="EMBL/GenBank/DDBJ databases">
        <authorList>
            <person name="Meier V. D."/>
        </authorList>
    </citation>
    <scope>NUCLEOTIDE SEQUENCE</scope>
    <source>
        <strain evidence="2">AVDCRST_MAG65</strain>
    </source>
</reference>
<evidence type="ECO:0000313" key="2">
    <source>
        <dbReference type="EMBL" id="CAA9484171.1"/>
    </source>
</evidence>
<dbReference type="EMBL" id="CADCVL010000269">
    <property type="protein sequence ID" value="CAA9484171.1"/>
    <property type="molecule type" value="Genomic_DNA"/>
</dbReference>
<gene>
    <name evidence="2" type="ORF">AVDCRST_MAG65-1624</name>
</gene>
<feature type="compositionally biased region" description="Basic residues" evidence="1">
    <location>
        <begin position="204"/>
        <end position="222"/>
    </location>
</feature>
<name>A0A6J4S1S5_9ACTN</name>
<feature type="compositionally biased region" description="Basic and acidic residues" evidence="1">
    <location>
        <begin position="135"/>
        <end position="159"/>
    </location>
</feature>
<feature type="region of interest" description="Disordered" evidence="1">
    <location>
        <begin position="1"/>
        <end position="97"/>
    </location>
</feature>
<feature type="compositionally biased region" description="Basic and acidic residues" evidence="1">
    <location>
        <begin position="386"/>
        <end position="401"/>
    </location>
</feature>
<feature type="compositionally biased region" description="Basic residues" evidence="1">
    <location>
        <begin position="357"/>
        <end position="385"/>
    </location>
</feature>
<accession>A0A6J4S1S5</accession>
<feature type="compositionally biased region" description="Basic and acidic residues" evidence="1">
    <location>
        <begin position="223"/>
        <end position="245"/>
    </location>
</feature>
<feature type="compositionally biased region" description="Basic and acidic residues" evidence="1">
    <location>
        <begin position="35"/>
        <end position="60"/>
    </location>
</feature>
<feature type="compositionally biased region" description="Basic residues" evidence="1">
    <location>
        <begin position="465"/>
        <end position="478"/>
    </location>
</feature>
<feature type="non-terminal residue" evidence="2">
    <location>
        <position position="1"/>
    </location>
</feature>
<feature type="compositionally biased region" description="Low complexity" evidence="1">
    <location>
        <begin position="246"/>
        <end position="258"/>
    </location>
</feature>
<feature type="compositionally biased region" description="Basic residues" evidence="1">
    <location>
        <begin position="77"/>
        <end position="97"/>
    </location>
</feature>
<feature type="non-terminal residue" evidence="2">
    <location>
        <position position="501"/>
    </location>
</feature>
<feature type="compositionally biased region" description="Basic and acidic residues" evidence="1">
    <location>
        <begin position="259"/>
        <end position="269"/>
    </location>
</feature>
<feature type="region of interest" description="Disordered" evidence="1">
    <location>
        <begin position="309"/>
        <end position="501"/>
    </location>
</feature>
<protein>
    <submittedName>
        <fullName evidence="2">Uncharacterized MFS-type transporter</fullName>
    </submittedName>
</protein>
<proteinExistence type="predicted"/>
<evidence type="ECO:0000256" key="1">
    <source>
        <dbReference type="SAM" id="MobiDB-lite"/>
    </source>
</evidence>
<feature type="compositionally biased region" description="Basic residues" evidence="1">
    <location>
        <begin position="160"/>
        <end position="173"/>
    </location>
</feature>
<feature type="compositionally biased region" description="Basic residues" evidence="1">
    <location>
        <begin position="328"/>
        <end position="337"/>
    </location>
</feature>
<sequence>ERHGDPVGGRSRRHRRPGTRSQPMVGAGGGLLRAVHGDPRRDDRQRRAADHPERSADLRQRPAMGGELLHAGLRRTAAARRPRVRSARTASHLRGRHTGVLARLAGQRPGVEPGVPHPLPGAAGHRRGAHLARRPQRDHDDVRRGRRAVEGAGRMERDRGRRRRRRPAAGRRDHRVALVGVDLLHQRADRPGGHRGGVSLGARIARRSRPSPFRLRGRRERHRRSDAARVHDRRDARPRIHERPHAASLRGLRAAAGRLRGDREPDARPARPSRPAQGPLTGRRQRRDARRLVGDVRLLLLRHALPAAGAGLRPDRGGPRVPSLRALDRRRRRHRPGRREEARRAVVGDDRPDRRRDRPAHHGRHARHRRLLLVAARRHGAHGHRPRLDLRAVHADRDDQRRRRGGRPGVGHLQHQPADRRSPGPGDPLDARQRHAGGPPAGARPPAGPARLPRRCRRGLPDRFLRRRRPAPARHARPHLPVAPPRRGHHRHERGATAHRL</sequence>
<organism evidence="2">
    <name type="scientific">uncultured Solirubrobacteraceae bacterium</name>
    <dbReference type="NCBI Taxonomy" id="1162706"/>
    <lineage>
        <taxon>Bacteria</taxon>
        <taxon>Bacillati</taxon>
        <taxon>Actinomycetota</taxon>
        <taxon>Thermoleophilia</taxon>
        <taxon>Solirubrobacterales</taxon>
        <taxon>Solirubrobacteraceae</taxon>
        <taxon>environmental samples</taxon>
    </lineage>
</organism>